<reference evidence="4 5" key="1">
    <citation type="submission" date="2015-12" db="EMBL/GenBank/DDBJ databases">
        <title>Serinicoccus chungangenesis strain CD08_5 genome sequencing and assembly.</title>
        <authorList>
            <person name="Chander A.M."/>
            <person name="Kaur G."/>
            <person name="Nair G.R."/>
            <person name="Dhawan D.K."/>
            <person name="Kochhar R.K."/>
            <person name="Mayilraj S."/>
            <person name="Bhadada S.K."/>
        </authorList>
    </citation>
    <scope>NUCLEOTIDE SEQUENCE [LARGE SCALE GENOMIC DNA]</scope>
    <source>
        <strain evidence="4 5">CD08_5</strain>
    </source>
</reference>
<dbReference type="EMBL" id="LQBL01000005">
    <property type="protein sequence ID" value="KUG57419.1"/>
    <property type="molecule type" value="Genomic_DNA"/>
</dbReference>
<gene>
    <name evidence="4" type="ORF">AVL62_13420</name>
</gene>
<evidence type="ECO:0000313" key="5">
    <source>
        <dbReference type="Proteomes" id="UP000054837"/>
    </source>
</evidence>
<dbReference type="OrthoDB" id="9802433at2"/>
<dbReference type="CDD" id="cd11354">
    <property type="entry name" value="AmyAc_bac_CMD_like"/>
    <property type="match status" value="1"/>
</dbReference>
<feature type="domain" description="Glycosyl hydrolase family 13 catalytic" evidence="3">
    <location>
        <begin position="39"/>
        <end position="355"/>
    </location>
</feature>
<sequence>MSRPPAPGSARLLDHAIWWHVYPLGAVGAPAVLEGDPAQATVEHRLPRLEAWLDEAVGLGCSGLLLGPVFASRSHGYDTLDHTRVDPRLGDEADLDHLLEQCRERGLSVLLDGVFNHVGADHPMVGDPHTSSMLKQGEDGRPASWEGHEGLVELDHGHPAVEDLVVDVMLRWLRRGIAGWRLDVAYAVPTEFWARVTARVREEFPDALFVGEVIHGDYAGFVEASGVDTVTQYMLWKAIWSSVVDTNCWELAHALGEHDALLGSFVPQTFVGNHDVTRIASKVGDDGAVVGLAVLMTVGGMPSVYYGDEHAFQGVKEERLGGDDAIRPALPDGPADLGQDGAWMLSLHRELIGLRRRHPWLARARTQVEDRTNEQLTYVSSGGDDRWLRVGITLAPTASVTVAGPDGEVFRWASGG</sequence>
<dbReference type="GO" id="GO:0005975">
    <property type="term" value="P:carbohydrate metabolic process"/>
    <property type="evidence" value="ECO:0007669"/>
    <property type="project" value="InterPro"/>
</dbReference>
<dbReference type="Proteomes" id="UP000054837">
    <property type="component" value="Unassembled WGS sequence"/>
</dbReference>
<dbReference type="InterPro" id="IPR017853">
    <property type="entry name" value="GH"/>
</dbReference>
<dbReference type="Gene3D" id="3.20.20.80">
    <property type="entry name" value="Glycosidases"/>
    <property type="match status" value="1"/>
</dbReference>
<dbReference type="SMART" id="SM00642">
    <property type="entry name" value="Aamy"/>
    <property type="match status" value="1"/>
</dbReference>
<keyword evidence="1" id="KW-0378">Hydrolase</keyword>
<protein>
    <submittedName>
        <fullName evidence="4">Alpha-amylase</fullName>
    </submittedName>
</protein>
<dbReference type="Pfam" id="PF00128">
    <property type="entry name" value="Alpha-amylase"/>
    <property type="match status" value="2"/>
</dbReference>
<evidence type="ECO:0000259" key="3">
    <source>
        <dbReference type="SMART" id="SM00642"/>
    </source>
</evidence>
<dbReference type="SUPFAM" id="SSF51445">
    <property type="entry name" value="(Trans)glycosidases"/>
    <property type="match status" value="1"/>
</dbReference>
<dbReference type="GO" id="GO:0016798">
    <property type="term" value="F:hydrolase activity, acting on glycosyl bonds"/>
    <property type="evidence" value="ECO:0007669"/>
    <property type="project" value="UniProtKB-KW"/>
</dbReference>
<dbReference type="AlphaFoldDB" id="A0A0W8IBV2"/>
<comment type="caution">
    <text evidence="4">The sequence shown here is derived from an EMBL/GenBank/DDBJ whole genome shotgun (WGS) entry which is preliminary data.</text>
</comment>
<dbReference type="RefSeq" id="WP_058890254.1">
    <property type="nucleotide sequence ID" value="NZ_LQBL01000005.1"/>
</dbReference>
<keyword evidence="5" id="KW-1185">Reference proteome</keyword>
<dbReference type="InterPro" id="IPR006047">
    <property type="entry name" value="GH13_cat_dom"/>
</dbReference>
<evidence type="ECO:0000313" key="4">
    <source>
        <dbReference type="EMBL" id="KUG57419.1"/>
    </source>
</evidence>
<accession>A0A0W8IBV2</accession>
<keyword evidence="2" id="KW-0326">Glycosidase</keyword>
<name>A0A0W8IBV2_9MICO</name>
<evidence type="ECO:0000256" key="1">
    <source>
        <dbReference type="ARBA" id="ARBA00022801"/>
    </source>
</evidence>
<dbReference type="PANTHER" id="PTHR10357:SF210">
    <property type="entry name" value="MALTODEXTRIN GLUCOSIDASE"/>
    <property type="match status" value="1"/>
</dbReference>
<proteinExistence type="predicted"/>
<dbReference type="STRING" id="767452.AVL62_13420"/>
<organism evidence="4 5">
    <name type="scientific">Serinicoccus chungangensis</name>
    <dbReference type="NCBI Taxonomy" id="767452"/>
    <lineage>
        <taxon>Bacteria</taxon>
        <taxon>Bacillati</taxon>
        <taxon>Actinomycetota</taxon>
        <taxon>Actinomycetes</taxon>
        <taxon>Micrococcales</taxon>
        <taxon>Ornithinimicrobiaceae</taxon>
        <taxon>Serinicoccus</taxon>
    </lineage>
</organism>
<evidence type="ECO:0000256" key="2">
    <source>
        <dbReference type="ARBA" id="ARBA00023295"/>
    </source>
</evidence>
<dbReference type="PANTHER" id="PTHR10357">
    <property type="entry name" value="ALPHA-AMYLASE FAMILY MEMBER"/>
    <property type="match status" value="1"/>
</dbReference>